<proteinExistence type="predicted"/>
<evidence type="ECO:0008006" key="4">
    <source>
        <dbReference type="Google" id="ProtNLM"/>
    </source>
</evidence>
<sequence length="155" mass="17164">MLSLSFKFQLVIVSLAFTLASAALPKPPSANQTCQYGLISKRGAKSVLCYPDAKSGFDCPFNQCYITVEKKNYDLTNYHFTACTNNASTPQTINALHPYVFTVTEDKKAVLVSSGWYFVDKPNYKEITTNFTCPFENHLDNGIRAQCGGCVPSSY</sequence>
<accession>A0A9Q3F365</accession>
<keyword evidence="3" id="KW-1185">Reference proteome</keyword>
<gene>
    <name evidence="2" type="ORF">O181_070422</name>
</gene>
<dbReference type="EMBL" id="AVOT02036233">
    <property type="protein sequence ID" value="MBW0530707.1"/>
    <property type="molecule type" value="Genomic_DNA"/>
</dbReference>
<dbReference type="Proteomes" id="UP000765509">
    <property type="component" value="Unassembled WGS sequence"/>
</dbReference>
<evidence type="ECO:0000313" key="3">
    <source>
        <dbReference type="Proteomes" id="UP000765509"/>
    </source>
</evidence>
<keyword evidence="1" id="KW-0732">Signal</keyword>
<protein>
    <recommendedName>
        <fullName evidence="4">Secreted protein</fullName>
    </recommendedName>
</protein>
<organism evidence="2 3">
    <name type="scientific">Austropuccinia psidii MF-1</name>
    <dbReference type="NCBI Taxonomy" id="1389203"/>
    <lineage>
        <taxon>Eukaryota</taxon>
        <taxon>Fungi</taxon>
        <taxon>Dikarya</taxon>
        <taxon>Basidiomycota</taxon>
        <taxon>Pucciniomycotina</taxon>
        <taxon>Pucciniomycetes</taxon>
        <taxon>Pucciniales</taxon>
        <taxon>Sphaerophragmiaceae</taxon>
        <taxon>Austropuccinia</taxon>
    </lineage>
</organism>
<dbReference type="AlphaFoldDB" id="A0A9Q3F365"/>
<feature type="signal peptide" evidence="1">
    <location>
        <begin position="1"/>
        <end position="22"/>
    </location>
</feature>
<evidence type="ECO:0000256" key="1">
    <source>
        <dbReference type="SAM" id="SignalP"/>
    </source>
</evidence>
<name>A0A9Q3F365_9BASI</name>
<reference evidence="2" key="1">
    <citation type="submission" date="2021-03" db="EMBL/GenBank/DDBJ databases">
        <title>Draft genome sequence of rust myrtle Austropuccinia psidii MF-1, a brazilian biotype.</title>
        <authorList>
            <person name="Quecine M.C."/>
            <person name="Pachon D.M.R."/>
            <person name="Bonatelli M.L."/>
            <person name="Correr F.H."/>
            <person name="Franceschini L.M."/>
            <person name="Leite T.F."/>
            <person name="Margarido G.R.A."/>
            <person name="Almeida C.A."/>
            <person name="Ferrarezi J.A."/>
            <person name="Labate C.A."/>
        </authorList>
    </citation>
    <scope>NUCLEOTIDE SEQUENCE</scope>
    <source>
        <strain evidence="2">MF-1</strain>
    </source>
</reference>
<evidence type="ECO:0000313" key="2">
    <source>
        <dbReference type="EMBL" id="MBW0530707.1"/>
    </source>
</evidence>
<comment type="caution">
    <text evidence="2">The sequence shown here is derived from an EMBL/GenBank/DDBJ whole genome shotgun (WGS) entry which is preliminary data.</text>
</comment>
<feature type="chain" id="PRO_5040317516" description="Secreted protein" evidence="1">
    <location>
        <begin position="23"/>
        <end position="155"/>
    </location>
</feature>